<reference evidence="1 2" key="1">
    <citation type="journal article" date="2022" name="DNA Res.">
        <title>Chromosomal-level genome assembly of the orchid tree Bauhinia variegata (Leguminosae; Cercidoideae) supports the allotetraploid origin hypothesis of Bauhinia.</title>
        <authorList>
            <person name="Zhong Y."/>
            <person name="Chen Y."/>
            <person name="Zheng D."/>
            <person name="Pang J."/>
            <person name="Liu Y."/>
            <person name="Luo S."/>
            <person name="Meng S."/>
            <person name="Qian L."/>
            <person name="Wei D."/>
            <person name="Dai S."/>
            <person name="Zhou R."/>
        </authorList>
    </citation>
    <scope>NUCLEOTIDE SEQUENCE [LARGE SCALE GENOMIC DNA]</scope>
    <source>
        <strain evidence="1">BV-YZ2020</strain>
    </source>
</reference>
<organism evidence="1 2">
    <name type="scientific">Bauhinia variegata</name>
    <name type="common">Purple orchid tree</name>
    <name type="synonym">Phanera variegata</name>
    <dbReference type="NCBI Taxonomy" id="167791"/>
    <lineage>
        <taxon>Eukaryota</taxon>
        <taxon>Viridiplantae</taxon>
        <taxon>Streptophyta</taxon>
        <taxon>Embryophyta</taxon>
        <taxon>Tracheophyta</taxon>
        <taxon>Spermatophyta</taxon>
        <taxon>Magnoliopsida</taxon>
        <taxon>eudicotyledons</taxon>
        <taxon>Gunneridae</taxon>
        <taxon>Pentapetalae</taxon>
        <taxon>rosids</taxon>
        <taxon>fabids</taxon>
        <taxon>Fabales</taxon>
        <taxon>Fabaceae</taxon>
        <taxon>Cercidoideae</taxon>
        <taxon>Cercideae</taxon>
        <taxon>Bauhiniinae</taxon>
        <taxon>Bauhinia</taxon>
    </lineage>
</organism>
<sequence length="96" mass="10397">MEQVHRAIQTSFWCIQEHPSQRPTMGKVLQMLEGVTEIENPPALKSVAEATSTFFTGNVSIISTVAGSPPGHYSSSSFTPRTTERATSALLRSDSS</sequence>
<dbReference type="EMBL" id="CM039428">
    <property type="protein sequence ID" value="KAI4352831.1"/>
    <property type="molecule type" value="Genomic_DNA"/>
</dbReference>
<proteinExistence type="predicted"/>
<accession>A0ACB9PZ28</accession>
<gene>
    <name evidence="1" type="ORF">L6164_007045</name>
</gene>
<evidence type="ECO:0000313" key="1">
    <source>
        <dbReference type="EMBL" id="KAI4352831.1"/>
    </source>
</evidence>
<evidence type="ECO:0000313" key="2">
    <source>
        <dbReference type="Proteomes" id="UP000828941"/>
    </source>
</evidence>
<name>A0ACB9PZ28_BAUVA</name>
<protein>
    <submittedName>
        <fullName evidence="1">Uncharacterized protein</fullName>
    </submittedName>
</protein>
<comment type="caution">
    <text evidence="1">The sequence shown here is derived from an EMBL/GenBank/DDBJ whole genome shotgun (WGS) entry which is preliminary data.</text>
</comment>
<dbReference type="Proteomes" id="UP000828941">
    <property type="component" value="Chromosome 3"/>
</dbReference>
<keyword evidence="2" id="KW-1185">Reference proteome</keyword>